<proteinExistence type="inferred from homology"/>
<keyword evidence="3 6" id="KW-0812">Transmembrane</keyword>
<keyword evidence="5 6" id="KW-0472">Membrane</keyword>
<dbReference type="PANTHER" id="PTHR10057:SF0">
    <property type="entry name" value="TRANSLOCATOR PROTEIN"/>
    <property type="match status" value="1"/>
</dbReference>
<dbReference type="InterPro" id="IPR004307">
    <property type="entry name" value="TspO_MBR"/>
</dbReference>
<feature type="transmembrane region" description="Helical" evidence="6">
    <location>
        <begin position="125"/>
        <end position="146"/>
    </location>
</feature>
<dbReference type="PIRSF" id="PIRSF005859">
    <property type="entry name" value="PBR"/>
    <property type="match status" value="1"/>
</dbReference>
<dbReference type="PANTHER" id="PTHR10057">
    <property type="entry name" value="PERIPHERAL-TYPE BENZODIAZEPINE RECEPTOR"/>
    <property type="match status" value="1"/>
</dbReference>
<reference evidence="7 8" key="1">
    <citation type="submission" date="2023-11" db="EMBL/GenBank/DDBJ databases">
        <title>Arctic aerobic anoxygenic photoheterotroph Sediminicoccus rosea KRV36 adapts its photosynthesis to long days of polar summer.</title>
        <authorList>
            <person name="Tomasch J."/>
            <person name="Kopejtka K."/>
            <person name="Bily T."/>
            <person name="Gardiner A.T."/>
            <person name="Gardian Z."/>
            <person name="Shivaramu S."/>
            <person name="Koblizek M."/>
            <person name="Engelhardt F."/>
            <person name="Kaftan D."/>
        </authorList>
    </citation>
    <scope>NUCLEOTIDE SEQUENCE [LARGE SCALE GENOMIC DNA]</scope>
    <source>
        <strain evidence="7 8">R-30</strain>
    </source>
</reference>
<gene>
    <name evidence="7" type="ORF">R9Z33_05615</name>
</gene>
<protein>
    <submittedName>
        <fullName evidence="7">TspO/MBR family protein</fullName>
    </submittedName>
</protein>
<feature type="transmembrane region" description="Helical" evidence="6">
    <location>
        <begin position="98"/>
        <end position="118"/>
    </location>
</feature>
<accession>A0ABZ0PLK2</accession>
<dbReference type="Pfam" id="PF03073">
    <property type="entry name" value="TspO_MBR"/>
    <property type="match status" value="1"/>
</dbReference>
<evidence type="ECO:0000256" key="4">
    <source>
        <dbReference type="ARBA" id="ARBA00022989"/>
    </source>
</evidence>
<comment type="subcellular location">
    <subcellularLocation>
        <location evidence="1">Membrane</location>
        <topology evidence="1">Multi-pass membrane protein</topology>
    </subcellularLocation>
</comment>
<evidence type="ECO:0000256" key="2">
    <source>
        <dbReference type="ARBA" id="ARBA00007524"/>
    </source>
</evidence>
<feature type="transmembrane region" description="Helical" evidence="6">
    <location>
        <begin position="71"/>
        <end position="92"/>
    </location>
</feature>
<evidence type="ECO:0000256" key="6">
    <source>
        <dbReference type="SAM" id="Phobius"/>
    </source>
</evidence>
<organism evidence="7 8">
    <name type="scientific">Sediminicoccus rosea</name>
    <dbReference type="NCBI Taxonomy" id="1225128"/>
    <lineage>
        <taxon>Bacteria</taxon>
        <taxon>Pseudomonadati</taxon>
        <taxon>Pseudomonadota</taxon>
        <taxon>Alphaproteobacteria</taxon>
        <taxon>Acetobacterales</taxon>
        <taxon>Roseomonadaceae</taxon>
        <taxon>Sediminicoccus</taxon>
    </lineage>
</organism>
<dbReference type="InterPro" id="IPR038330">
    <property type="entry name" value="TspO/MBR-related_sf"/>
</dbReference>
<name>A0ABZ0PLK2_9PROT</name>
<comment type="similarity">
    <text evidence="2">Belongs to the TspO/BZRP family.</text>
</comment>
<sequence length="154" mass="17384">MTDWLPLLGFFAACFATAASGAIFTPGAWYEGLKKPWWRPPNWLFGPAWGVLFCMIAVAGWLVWRQAGFGLAMGLYALQLVLNFLWSAFFFGMKRPDYALYDLIALWFAILACIIVFAPISPWGMALMIPYIAWVTFAGWLNYVMLQLNGPRPA</sequence>
<evidence type="ECO:0000313" key="7">
    <source>
        <dbReference type="EMBL" id="WPB86347.1"/>
    </source>
</evidence>
<dbReference type="Gene3D" id="1.20.1260.100">
    <property type="entry name" value="TspO/MBR protein"/>
    <property type="match status" value="1"/>
</dbReference>
<dbReference type="RefSeq" id="WP_318650319.1">
    <property type="nucleotide sequence ID" value="NZ_CP137852.1"/>
</dbReference>
<keyword evidence="4 6" id="KW-1133">Transmembrane helix</keyword>
<keyword evidence="8" id="KW-1185">Reference proteome</keyword>
<evidence type="ECO:0000256" key="5">
    <source>
        <dbReference type="ARBA" id="ARBA00023136"/>
    </source>
</evidence>
<dbReference type="CDD" id="cd15904">
    <property type="entry name" value="TSPO_MBR"/>
    <property type="match status" value="1"/>
</dbReference>
<evidence type="ECO:0000256" key="3">
    <source>
        <dbReference type="ARBA" id="ARBA00022692"/>
    </source>
</evidence>
<evidence type="ECO:0000313" key="8">
    <source>
        <dbReference type="Proteomes" id="UP001305521"/>
    </source>
</evidence>
<dbReference type="Proteomes" id="UP001305521">
    <property type="component" value="Chromosome"/>
</dbReference>
<feature type="transmembrane region" description="Helical" evidence="6">
    <location>
        <begin position="45"/>
        <end position="64"/>
    </location>
</feature>
<dbReference type="EMBL" id="CP137852">
    <property type="protein sequence ID" value="WPB86347.1"/>
    <property type="molecule type" value="Genomic_DNA"/>
</dbReference>
<evidence type="ECO:0000256" key="1">
    <source>
        <dbReference type="ARBA" id="ARBA00004141"/>
    </source>
</evidence>